<comment type="similarity">
    <text evidence="1">Belongs to the ARG7 family.</text>
</comment>
<dbReference type="InterPro" id="IPR003676">
    <property type="entry name" value="SAUR_fam"/>
</dbReference>
<gene>
    <name evidence="3" type="ORF">AXG93_857s1400</name>
</gene>
<name>A0A176WCJ2_MARPO</name>
<dbReference type="AlphaFoldDB" id="A0A176WCJ2"/>
<organism evidence="3 4">
    <name type="scientific">Marchantia polymorpha subsp. ruderalis</name>
    <dbReference type="NCBI Taxonomy" id="1480154"/>
    <lineage>
        <taxon>Eukaryota</taxon>
        <taxon>Viridiplantae</taxon>
        <taxon>Streptophyta</taxon>
        <taxon>Embryophyta</taxon>
        <taxon>Marchantiophyta</taxon>
        <taxon>Marchantiopsida</taxon>
        <taxon>Marchantiidae</taxon>
        <taxon>Marchantiales</taxon>
        <taxon>Marchantiaceae</taxon>
        <taxon>Marchantia</taxon>
    </lineage>
</organism>
<dbReference type="PANTHER" id="PTHR31374:SF32">
    <property type="entry name" value="SAUR FAMILY PROTEIN"/>
    <property type="match status" value="1"/>
</dbReference>
<comment type="caution">
    <text evidence="3">The sequence shown here is derived from an EMBL/GenBank/DDBJ whole genome shotgun (WGS) entry which is preliminary data.</text>
</comment>
<dbReference type="GO" id="GO:0009733">
    <property type="term" value="P:response to auxin"/>
    <property type="evidence" value="ECO:0007669"/>
    <property type="project" value="InterPro"/>
</dbReference>
<proteinExistence type="inferred from homology"/>
<evidence type="ECO:0000256" key="1">
    <source>
        <dbReference type="ARBA" id="ARBA00006974"/>
    </source>
</evidence>
<feature type="region of interest" description="Disordered" evidence="2">
    <location>
        <begin position="55"/>
        <end position="79"/>
    </location>
</feature>
<sequence>MDNVSWTRERGGARWAGMGGAAGEGGKVRRENLVERMPGTVIPKGVDRIMRRVQSLTRKSPPTETHSDGEYSSTNKLKSSKSSRKFSAFAVSRSKSMSRMDALPGDIPQGCLAVYVGQERKRFVISTKYLSHELFKGLLKRSEEEFGFNHQGGLTIACDPVLFEHLLWLIGTDNPAARTTKLEELLDFYAF</sequence>
<accession>A0A176WCJ2</accession>
<evidence type="ECO:0000313" key="3">
    <source>
        <dbReference type="EMBL" id="OAE30837.1"/>
    </source>
</evidence>
<dbReference type="Proteomes" id="UP000077202">
    <property type="component" value="Unassembled WGS sequence"/>
</dbReference>
<evidence type="ECO:0000313" key="4">
    <source>
        <dbReference type="Proteomes" id="UP000077202"/>
    </source>
</evidence>
<reference evidence="3" key="1">
    <citation type="submission" date="2016-03" db="EMBL/GenBank/DDBJ databases">
        <title>Mechanisms controlling the formation of the plant cell surface in tip-growing cells are functionally conserved among land plants.</title>
        <authorList>
            <person name="Honkanen S."/>
            <person name="Jones V.A."/>
            <person name="Morieri G."/>
            <person name="Champion C."/>
            <person name="Hetherington A.J."/>
            <person name="Kelly S."/>
            <person name="Saint-Marcoux D."/>
            <person name="Proust H."/>
            <person name="Prescott H."/>
            <person name="Dolan L."/>
        </authorList>
    </citation>
    <scope>NUCLEOTIDE SEQUENCE [LARGE SCALE GENOMIC DNA]</scope>
    <source>
        <tissue evidence="3">Whole gametophyte</tissue>
    </source>
</reference>
<keyword evidence="4" id="KW-1185">Reference proteome</keyword>
<dbReference type="Pfam" id="PF02519">
    <property type="entry name" value="Auxin_inducible"/>
    <property type="match status" value="1"/>
</dbReference>
<protein>
    <submittedName>
        <fullName evidence="3">Uncharacterized protein</fullName>
    </submittedName>
</protein>
<dbReference type="EMBL" id="LVLJ01001235">
    <property type="protein sequence ID" value="OAE30837.1"/>
    <property type="molecule type" value="Genomic_DNA"/>
</dbReference>
<evidence type="ECO:0000256" key="2">
    <source>
        <dbReference type="SAM" id="MobiDB-lite"/>
    </source>
</evidence>
<feature type="compositionally biased region" description="Polar residues" evidence="2">
    <location>
        <begin position="55"/>
        <end position="64"/>
    </location>
</feature>
<dbReference type="PANTHER" id="PTHR31374">
    <property type="entry name" value="AUXIN-INDUCED PROTEIN-LIKE-RELATED"/>
    <property type="match status" value="1"/>
</dbReference>